<accession>A0ABW2YVD6</accession>
<feature type="domain" description="Peptidase C14 caspase" evidence="2">
    <location>
        <begin position="672"/>
        <end position="842"/>
    </location>
</feature>
<sequence>MKLSAIFLFVISCLVPLFVFSQASTDKQLPELVYQPSPNSFILNFSINKDASQILINSNTDVVLFDIIKSRIINTFKMPMSSIRKCQFSESGDSVLITSLEYADFKVGQSLTHANQLTILSAKTFAPVDIFKTEFIELSDDSRYVLHYSLSADGPIVKLVKTSDKSEVLRFTETDKQINSLEVVNHEIRGVYAALDSDRLAKEGFKQGSFSGLQVQGRNALITIMDIKKLWDLNTKNVLSRFDNIAFKKPIPLDSDPIGAELQVSMLKWKLPSSGLNIEKYLLLKNGKVAEISGPVINYYDTQANLLSIDSLGIHYVDNLFDFGETKIRTVDGTLVDFVKPISDGQTIQSVKKIVTIGEPGSTQRIVLDDKKGDLENSNVRLFKDFLISADKSTIKIWDLRSGEIAADLYFTFKDNFQNQVITNWLTVSRQSGFFDTENLENAESAKWDFNEQLTVYPLEIFMKDFYQPQLFYKTLLRSTFQKPIKKFSSVNRKQPELRMTNFKQVNDRQCTVDIELAGETDAYAVHIFRDKKLIKVIPETGDAGSFLSTARVAKDDPRLKNILISLPEESLSQVRLSCYAFNNDRVKSITRENRFPVKQSGVKKGDLVVLTIAVASNENSSMQLTHPVVETKEFYDNINNLVDKSEFNKIRRLNLFSEAVTEYNPKATLLTTKKAIKQSLHALSSDSPDRINPEDILIIYYSGHGQLDSTGKFYMVPYDYKVEQPYESAISSYEFSSWIENIDAKSVFVFIDACYSGGVENTEYISGPFGDPGFGQLSYNKLIPILTSARADQLASSSGSGLINLGFKSSSVKGGAKNLFDLMTNISANLSSRQGKQRPQFLFWGKDSPSGVRLK</sequence>
<keyword evidence="4" id="KW-1185">Reference proteome</keyword>
<dbReference type="InterPro" id="IPR036322">
    <property type="entry name" value="WD40_repeat_dom_sf"/>
</dbReference>
<name>A0ABW2YVD6_9SPHI</name>
<dbReference type="InterPro" id="IPR011600">
    <property type="entry name" value="Pept_C14_caspase"/>
</dbReference>
<comment type="caution">
    <text evidence="3">The sequence shown here is derived from an EMBL/GenBank/DDBJ whole genome shotgun (WGS) entry which is preliminary data.</text>
</comment>
<proteinExistence type="predicted"/>
<dbReference type="SUPFAM" id="SSF50978">
    <property type="entry name" value="WD40 repeat-like"/>
    <property type="match status" value="1"/>
</dbReference>
<dbReference type="EMBL" id="JBHTHU010000005">
    <property type="protein sequence ID" value="MFD0750382.1"/>
    <property type="molecule type" value="Genomic_DNA"/>
</dbReference>
<dbReference type="Proteomes" id="UP001596958">
    <property type="component" value="Unassembled WGS sequence"/>
</dbReference>
<evidence type="ECO:0000256" key="1">
    <source>
        <dbReference type="SAM" id="SignalP"/>
    </source>
</evidence>
<gene>
    <name evidence="3" type="ORF">ACFQZS_09535</name>
</gene>
<keyword evidence="1" id="KW-0732">Signal</keyword>
<evidence type="ECO:0000313" key="3">
    <source>
        <dbReference type="EMBL" id="MFD0750382.1"/>
    </source>
</evidence>
<dbReference type="RefSeq" id="WP_377099591.1">
    <property type="nucleotide sequence ID" value="NZ_JBHTHU010000005.1"/>
</dbReference>
<dbReference type="Gene3D" id="3.40.50.1460">
    <property type="match status" value="1"/>
</dbReference>
<dbReference type="Pfam" id="PF00656">
    <property type="entry name" value="Peptidase_C14"/>
    <property type="match status" value="1"/>
</dbReference>
<protein>
    <submittedName>
        <fullName evidence="3">Caspase domain-containing protein</fullName>
    </submittedName>
</protein>
<organism evidence="3 4">
    <name type="scientific">Mucilaginibacter calamicampi</name>
    <dbReference type="NCBI Taxonomy" id="1302352"/>
    <lineage>
        <taxon>Bacteria</taxon>
        <taxon>Pseudomonadati</taxon>
        <taxon>Bacteroidota</taxon>
        <taxon>Sphingobacteriia</taxon>
        <taxon>Sphingobacteriales</taxon>
        <taxon>Sphingobacteriaceae</taxon>
        <taxon>Mucilaginibacter</taxon>
    </lineage>
</organism>
<reference evidence="4" key="1">
    <citation type="journal article" date="2019" name="Int. J. Syst. Evol. Microbiol.">
        <title>The Global Catalogue of Microorganisms (GCM) 10K type strain sequencing project: providing services to taxonomists for standard genome sequencing and annotation.</title>
        <authorList>
            <consortium name="The Broad Institute Genomics Platform"/>
            <consortium name="The Broad Institute Genome Sequencing Center for Infectious Disease"/>
            <person name="Wu L."/>
            <person name="Ma J."/>
        </authorList>
    </citation>
    <scope>NUCLEOTIDE SEQUENCE [LARGE SCALE GENOMIC DNA]</scope>
    <source>
        <strain evidence="4">CCUG 63418</strain>
    </source>
</reference>
<feature type="chain" id="PRO_5046754073" evidence="1">
    <location>
        <begin position="24"/>
        <end position="856"/>
    </location>
</feature>
<evidence type="ECO:0000259" key="2">
    <source>
        <dbReference type="Pfam" id="PF00656"/>
    </source>
</evidence>
<evidence type="ECO:0000313" key="4">
    <source>
        <dbReference type="Proteomes" id="UP001596958"/>
    </source>
</evidence>
<feature type="signal peptide" evidence="1">
    <location>
        <begin position="1"/>
        <end position="23"/>
    </location>
</feature>